<dbReference type="GO" id="GO:0046654">
    <property type="term" value="P:tetrahydrofolate biosynthetic process"/>
    <property type="evidence" value="ECO:0007669"/>
    <property type="project" value="UniProtKB-UniPathway"/>
</dbReference>
<dbReference type="GO" id="GO:0016301">
    <property type="term" value="F:kinase activity"/>
    <property type="evidence" value="ECO:0007669"/>
    <property type="project" value="UniProtKB-KW"/>
</dbReference>
<keyword evidence="9" id="KW-0289">Folate biosynthesis</keyword>
<evidence type="ECO:0000256" key="2">
    <source>
        <dbReference type="ARBA" id="ARBA00005810"/>
    </source>
</evidence>
<comment type="pathway">
    <text evidence="1">Cofactor biosynthesis; tetrahydrofolate biosynthesis; 2-amino-4-hydroxy-6-hydroxymethyl-7,8-dihydropteridine diphosphate from 7,8-dihydroneopterin triphosphate: step 4/4.</text>
</comment>
<dbReference type="EC" id="2.7.6.3" evidence="3"/>
<dbReference type="OrthoDB" id="9808041at2"/>
<sequence>MPKAVLALGANQGDPARQLALAGAAIAAHPDIEVLAESSVIVTPPWGKTDQAEFHNAALLIETGLSPLDLLDFCLATEAGIGRVRLEKWGPRVIDIDLIAYDRLEMESERLTLPHPYAHQRDFVLTPLREIAPDIADWLVNRIGTSSA</sequence>
<evidence type="ECO:0000256" key="12">
    <source>
        <dbReference type="ARBA" id="ARBA00033413"/>
    </source>
</evidence>
<dbReference type="InterPro" id="IPR000550">
    <property type="entry name" value="Hppk"/>
</dbReference>
<evidence type="ECO:0000313" key="14">
    <source>
        <dbReference type="EMBL" id="RDE09780.1"/>
    </source>
</evidence>
<dbReference type="Pfam" id="PF01288">
    <property type="entry name" value="HPPK"/>
    <property type="match status" value="1"/>
</dbReference>
<dbReference type="RefSeq" id="WP_114644943.1">
    <property type="nucleotide sequence ID" value="NZ_QQNH01000004.1"/>
</dbReference>
<evidence type="ECO:0000256" key="3">
    <source>
        <dbReference type="ARBA" id="ARBA00013253"/>
    </source>
</evidence>
<accession>A0A369W8U8</accession>
<feature type="domain" description="7,8-dihydro-6-hydroxymethylpterin-pyrophosphokinase" evidence="13">
    <location>
        <begin position="88"/>
        <end position="99"/>
    </location>
</feature>
<dbReference type="EMBL" id="QQNH01000004">
    <property type="protein sequence ID" value="RDE09780.1"/>
    <property type="molecule type" value="Genomic_DNA"/>
</dbReference>
<dbReference type="PROSITE" id="PS00794">
    <property type="entry name" value="HPPK"/>
    <property type="match status" value="1"/>
</dbReference>
<dbReference type="CDD" id="cd00483">
    <property type="entry name" value="HPPK"/>
    <property type="match status" value="1"/>
</dbReference>
<comment type="similarity">
    <text evidence="2">Belongs to the HPPK family.</text>
</comment>
<dbReference type="NCBIfam" id="TIGR01498">
    <property type="entry name" value="folK"/>
    <property type="match status" value="1"/>
</dbReference>
<proteinExistence type="inferred from homology"/>
<evidence type="ECO:0000256" key="9">
    <source>
        <dbReference type="ARBA" id="ARBA00022909"/>
    </source>
</evidence>
<dbReference type="Proteomes" id="UP000253759">
    <property type="component" value="Unassembled WGS sequence"/>
</dbReference>
<keyword evidence="8" id="KW-0067">ATP-binding</keyword>
<evidence type="ECO:0000259" key="13">
    <source>
        <dbReference type="PROSITE" id="PS00794"/>
    </source>
</evidence>
<organism evidence="14 15">
    <name type="scientific">Pelagibacterium lacus</name>
    <dbReference type="NCBI Taxonomy" id="2282655"/>
    <lineage>
        <taxon>Bacteria</taxon>
        <taxon>Pseudomonadati</taxon>
        <taxon>Pseudomonadota</taxon>
        <taxon>Alphaproteobacteria</taxon>
        <taxon>Hyphomicrobiales</taxon>
        <taxon>Devosiaceae</taxon>
        <taxon>Pelagibacterium</taxon>
    </lineage>
</organism>
<evidence type="ECO:0000256" key="1">
    <source>
        <dbReference type="ARBA" id="ARBA00005051"/>
    </source>
</evidence>
<gene>
    <name evidence="14" type="primary">folK</name>
    <name evidence="14" type="ORF">DVH29_04360</name>
</gene>
<evidence type="ECO:0000256" key="5">
    <source>
        <dbReference type="ARBA" id="ARBA00022679"/>
    </source>
</evidence>
<evidence type="ECO:0000256" key="8">
    <source>
        <dbReference type="ARBA" id="ARBA00022840"/>
    </source>
</evidence>
<evidence type="ECO:0000313" key="15">
    <source>
        <dbReference type="Proteomes" id="UP000253759"/>
    </source>
</evidence>
<keyword evidence="15" id="KW-1185">Reference proteome</keyword>
<dbReference type="GO" id="GO:0046656">
    <property type="term" value="P:folic acid biosynthetic process"/>
    <property type="evidence" value="ECO:0007669"/>
    <property type="project" value="UniProtKB-KW"/>
</dbReference>
<dbReference type="SUPFAM" id="SSF55083">
    <property type="entry name" value="6-hydroxymethyl-7,8-dihydropterin pyrophosphokinase, HPPK"/>
    <property type="match status" value="1"/>
</dbReference>
<keyword evidence="7 14" id="KW-0418">Kinase</keyword>
<comment type="caution">
    <text evidence="14">The sequence shown here is derived from an EMBL/GenBank/DDBJ whole genome shotgun (WGS) entry which is preliminary data.</text>
</comment>
<evidence type="ECO:0000256" key="4">
    <source>
        <dbReference type="ARBA" id="ARBA00016218"/>
    </source>
</evidence>
<keyword evidence="6" id="KW-0547">Nucleotide-binding</keyword>
<dbReference type="PANTHER" id="PTHR43071">
    <property type="entry name" value="2-AMINO-4-HYDROXY-6-HYDROXYMETHYLDIHYDROPTERIDINE PYROPHOSPHOKINASE"/>
    <property type="match status" value="1"/>
</dbReference>
<protein>
    <recommendedName>
        <fullName evidence="4">2-amino-4-hydroxy-6-hydroxymethyldihydropteridine pyrophosphokinase</fullName>
        <ecNumber evidence="3">2.7.6.3</ecNumber>
    </recommendedName>
    <alternativeName>
        <fullName evidence="11">6-hydroxymethyl-7,8-dihydropterin pyrophosphokinase</fullName>
    </alternativeName>
    <alternativeName>
        <fullName evidence="12">7,8-dihydro-6-hydroxymethylpterin-pyrophosphokinase</fullName>
    </alternativeName>
</protein>
<name>A0A369W8U8_9HYPH</name>
<dbReference type="AlphaFoldDB" id="A0A369W8U8"/>
<evidence type="ECO:0000256" key="10">
    <source>
        <dbReference type="ARBA" id="ARBA00029409"/>
    </source>
</evidence>
<reference evidence="15" key="1">
    <citation type="submission" date="2018-07" db="EMBL/GenBank/DDBJ databases">
        <authorList>
            <person name="Liu B.-T."/>
            <person name="Du Z."/>
        </authorList>
    </citation>
    <scope>NUCLEOTIDE SEQUENCE [LARGE SCALE GENOMIC DNA]</scope>
    <source>
        <strain evidence="15">XYN52</strain>
    </source>
</reference>
<dbReference type="PANTHER" id="PTHR43071:SF1">
    <property type="entry name" value="2-AMINO-4-HYDROXY-6-HYDROXYMETHYLDIHYDROPTERIDINE PYROPHOSPHOKINASE"/>
    <property type="match status" value="1"/>
</dbReference>
<dbReference type="GO" id="GO:0005524">
    <property type="term" value="F:ATP binding"/>
    <property type="evidence" value="ECO:0007669"/>
    <property type="project" value="UniProtKB-KW"/>
</dbReference>
<dbReference type="Gene3D" id="3.30.70.560">
    <property type="entry name" value="7,8-Dihydro-6-hydroxymethylpterin-pyrophosphokinase HPPK"/>
    <property type="match status" value="1"/>
</dbReference>
<dbReference type="GO" id="GO:0003848">
    <property type="term" value="F:2-amino-4-hydroxy-6-hydroxymethyldihydropteridine diphosphokinase activity"/>
    <property type="evidence" value="ECO:0007669"/>
    <property type="project" value="UniProtKB-EC"/>
</dbReference>
<evidence type="ECO:0000256" key="11">
    <source>
        <dbReference type="ARBA" id="ARBA00029766"/>
    </source>
</evidence>
<keyword evidence="5 14" id="KW-0808">Transferase</keyword>
<evidence type="ECO:0000256" key="7">
    <source>
        <dbReference type="ARBA" id="ARBA00022777"/>
    </source>
</evidence>
<dbReference type="UniPathway" id="UPA00077">
    <property type="reaction ID" value="UER00155"/>
</dbReference>
<comment type="function">
    <text evidence="10">Catalyzes the transfer of pyrophosphate from adenosine triphosphate (ATP) to 6-hydroxymethyl-7,8-dihydropterin, an enzymatic step in folate biosynthesis pathway.</text>
</comment>
<dbReference type="InterPro" id="IPR035907">
    <property type="entry name" value="Hppk_sf"/>
</dbReference>
<evidence type="ECO:0000256" key="6">
    <source>
        <dbReference type="ARBA" id="ARBA00022741"/>
    </source>
</evidence>